<name>G9EPF4_9GAMM</name>
<sequence>MTPIFSGGGFSFIVHKDADLLNKVVMQSFGYLVMTSNHWIPVEHRRCE</sequence>
<dbReference type="STRING" id="658187.LDG_7138"/>
<accession>G9EPF4</accession>
<protein>
    <submittedName>
        <fullName evidence="1">Uncharacterized protein</fullName>
    </submittedName>
</protein>
<proteinExistence type="predicted"/>
<organism evidence="1 2">
    <name type="scientific">Legionella drancourtii LLAP12</name>
    <dbReference type="NCBI Taxonomy" id="658187"/>
    <lineage>
        <taxon>Bacteria</taxon>
        <taxon>Pseudomonadati</taxon>
        <taxon>Pseudomonadota</taxon>
        <taxon>Gammaproteobacteria</taxon>
        <taxon>Legionellales</taxon>
        <taxon>Legionellaceae</taxon>
        <taxon>Legionella</taxon>
    </lineage>
</organism>
<reference evidence="1 2" key="1">
    <citation type="journal article" date="2011" name="BMC Genomics">
        <title>Insight into cross-talk between intra-amoebal pathogens.</title>
        <authorList>
            <person name="Gimenez G."/>
            <person name="Bertelli C."/>
            <person name="Moliner C."/>
            <person name="Robert C."/>
            <person name="Raoult D."/>
            <person name="Fournier P.E."/>
            <person name="Greub G."/>
        </authorList>
    </citation>
    <scope>NUCLEOTIDE SEQUENCE [LARGE SCALE GENOMIC DNA]</scope>
    <source>
        <strain evidence="1 2">LLAP12</strain>
    </source>
</reference>
<dbReference type="HOGENOM" id="CLU_3154344_0_0_6"/>
<dbReference type="InParanoid" id="G9EPF4"/>
<evidence type="ECO:0000313" key="1">
    <source>
        <dbReference type="EMBL" id="EHL30989.1"/>
    </source>
</evidence>
<dbReference type="EMBL" id="JH413822">
    <property type="protein sequence ID" value="EHL30989.1"/>
    <property type="molecule type" value="Genomic_DNA"/>
</dbReference>
<keyword evidence="2" id="KW-1185">Reference proteome</keyword>
<dbReference type="Proteomes" id="UP000002770">
    <property type="component" value="Unassembled WGS sequence"/>
</dbReference>
<dbReference type="AlphaFoldDB" id="G9EPF4"/>
<evidence type="ECO:0000313" key="2">
    <source>
        <dbReference type="Proteomes" id="UP000002770"/>
    </source>
</evidence>
<gene>
    <name evidence="1" type="ORF">LDG_7138</name>
</gene>